<dbReference type="PANTHER" id="PTHR38588">
    <property type="entry name" value="BLL0334 PROTEIN"/>
    <property type="match status" value="1"/>
</dbReference>
<dbReference type="Proteomes" id="UP001165652">
    <property type="component" value="Unassembled WGS sequence"/>
</dbReference>
<proteinExistence type="predicted"/>
<organism evidence="1 2">
    <name type="scientific">Rhodoplanes tepidamans</name>
    <name type="common">Rhodoplanes cryptolactis</name>
    <dbReference type="NCBI Taxonomy" id="200616"/>
    <lineage>
        <taxon>Bacteria</taxon>
        <taxon>Pseudomonadati</taxon>
        <taxon>Pseudomonadota</taxon>
        <taxon>Alphaproteobacteria</taxon>
        <taxon>Hyphomicrobiales</taxon>
        <taxon>Nitrobacteraceae</taxon>
        <taxon>Rhodoplanes</taxon>
    </lineage>
</organism>
<accession>A0ABT5JH49</accession>
<keyword evidence="2" id="KW-1185">Reference proteome</keyword>
<dbReference type="RefSeq" id="WP_272779875.1">
    <property type="nucleotide sequence ID" value="NZ_JAQQLI010000059.1"/>
</dbReference>
<protein>
    <submittedName>
        <fullName evidence="1">SRPBCC family protein</fullName>
    </submittedName>
</protein>
<name>A0ABT5JH49_RHOTP</name>
<reference evidence="1" key="2">
    <citation type="submission" date="2023-02" db="EMBL/GenBank/DDBJ databases">
        <authorList>
            <person name="Rayyan A."/>
            <person name="Meyer T."/>
            <person name="Kyndt J.A."/>
        </authorList>
    </citation>
    <scope>NUCLEOTIDE SEQUENCE</scope>
    <source>
        <strain evidence="1">DSM 9987</strain>
    </source>
</reference>
<dbReference type="InterPro" id="IPR023393">
    <property type="entry name" value="START-like_dom_sf"/>
</dbReference>
<dbReference type="InterPro" id="IPR010419">
    <property type="entry name" value="CO_DH_gsu"/>
</dbReference>
<dbReference type="PANTHER" id="PTHR38588:SF1">
    <property type="entry name" value="BLL0334 PROTEIN"/>
    <property type="match status" value="1"/>
</dbReference>
<dbReference type="Gene3D" id="3.30.530.20">
    <property type="match status" value="1"/>
</dbReference>
<comment type="caution">
    <text evidence="1">The sequence shown here is derived from an EMBL/GenBank/DDBJ whole genome shotgun (WGS) entry which is preliminary data.</text>
</comment>
<evidence type="ECO:0000313" key="1">
    <source>
        <dbReference type="EMBL" id="MDC7789045.1"/>
    </source>
</evidence>
<dbReference type="EMBL" id="JAQQLI010000059">
    <property type="protein sequence ID" value="MDC7789045.1"/>
    <property type="molecule type" value="Genomic_DNA"/>
</dbReference>
<gene>
    <name evidence="1" type="ORF">PQJ73_25475</name>
</gene>
<dbReference type="SUPFAM" id="SSF55961">
    <property type="entry name" value="Bet v1-like"/>
    <property type="match status" value="1"/>
</dbReference>
<dbReference type="Pfam" id="PF06240">
    <property type="entry name" value="COXG"/>
    <property type="match status" value="1"/>
</dbReference>
<evidence type="ECO:0000313" key="2">
    <source>
        <dbReference type="Proteomes" id="UP001165652"/>
    </source>
</evidence>
<reference evidence="1" key="1">
    <citation type="journal article" date="2023" name="Microbiol Resour">
        <title>Genome Sequences of Rhodoplanes serenus and Two Thermotolerant Strains, Rhodoplanes tepidamans and 'Rhodoplanes cryptolactis,' Further Refine the Genus.</title>
        <authorList>
            <person name="Rayyan A.A."/>
            <person name="Kyndt J.A."/>
        </authorList>
    </citation>
    <scope>NUCLEOTIDE SEQUENCE</scope>
    <source>
        <strain evidence="1">DSM 9987</strain>
    </source>
</reference>
<dbReference type="CDD" id="cd07823">
    <property type="entry name" value="SRPBCC_5"/>
    <property type="match status" value="1"/>
</dbReference>
<sequence length="188" mass="20031">MQFENSFDVSLPPDVAWRRLIDIPRIAPCLPGAELTDVTDTGEFLGRFSVRVGPVRLRFDGRARIVALDDVARTARVECEGLDEGRRGTVMAVVDFRLEPTAAGSRVVVTTDLTLAGPITRYVRGTAVYRDIAAYLLQDFAETLDQTVAAEADATGIAPDAGGPAPAVDGLHVLGRAIGSAVGLRRIG</sequence>